<sequence>MDITYKGVFANVAMTMTGENSSASKTYNCYPESTLLLPRKGHGKYLIHIQNLLLLHNPPAIAHYRYHIFSSHAIHEAGNAA</sequence>
<dbReference type="AlphaFoldDB" id="A0A2P5BSY8"/>
<keyword evidence="2" id="KW-1185">Reference proteome</keyword>
<gene>
    <name evidence="1" type="ORF">PanWU01x14_212830</name>
</gene>
<reference evidence="2" key="1">
    <citation type="submission" date="2016-06" db="EMBL/GenBank/DDBJ databases">
        <title>Parallel loss of symbiosis genes in relatives of nitrogen-fixing non-legume Parasponia.</title>
        <authorList>
            <person name="Van Velzen R."/>
            <person name="Holmer R."/>
            <person name="Bu F."/>
            <person name="Rutten L."/>
            <person name="Van Zeijl A."/>
            <person name="Liu W."/>
            <person name="Santuari L."/>
            <person name="Cao Q."/>
            <person name="Sharma T."/>
            <person name="Shen D."/>
            <person name="Roswanjaya Y."/>
            <person name="Wardhani T."/>
            <person name="Kalhor M.S."/>
            <person name="Jansen J."/>
            <person name="Van den Hoogen J."/>
            <person name="Gungor B."/>
            <person name="Hartog M."/>
            <person name="Hontelez J."/>
            <person name="Verver J."/>
            <person name="Yang W.-C."/>
            <person name="Schijlen E."/>
            <person name="Repin R."/>
            <person name="Schilthuizen M."/>
            <person name="Schranz E."/>
            <person name="Heidstra R."/>
            <person name="Miyata K."/>
            <person name="Fedorova E."/>
            <person name="Kohlen W."/>
            <person name="Bisseling T."/>
            <person name="Smit S."/>
            <person name="Geurts R."/>
        </authorList>
    </citation>
    <scope>NUCLEOTIDE SEQUENCE [LARGE SCALE GENOMIC DNA]</scope>
    <source>
        <strain evidence="2">cv. WU1-14</strain>
    </source>
</reference>
<proteinExistence type="predicted"/>
<evidence type="ECO:0000313" key="1">
    <source>
        <dbReference type="EMBL" id="PON51870.1"/>
    </source>
</evidence>
<protein>
    <submittedName>
        <fullName evidence="1">Uncharacterized protein</fullName>
    </submittedName>
</protein>
<evidence type="ECO:0000313" key="2">
    <source>
        <dbReference type="Proteomes" id="UP000237105"/>
    </source>
</evidence>
<name>A0A2P5BSY8_PARAD</name>
<dbReference type="OrthoDB" id="10376270at2759"/>
<organism evidence="1 2">
    <name type="scientific">Parasponia andersonii</name>
    <name type="common">Sponia andersonii</name>
    <dbReference type="NCBI Taxonomy" id="3476"/>
    <lineage>
        <taxon>Eukaryota</taxon>
        <taxon>Viridiplantae</taxon>
        <taxon>Streptophyta</taxon>
        <taxon>Embryophyta</taxon>
        <taxon>Tracheophyta</taxon>
        <taxon>Spermatophyta</taxon>
        <taxon>Magnoliopsida</taxon>
        <taxon>eudicotyledons</taxon>
        <taxon>Gunneridae</taxon>
        <taxon>Pentapetalae</taxon>
        <taxon>rosids</taxon>
        <taxon>fabids</taxon>
        <taxon>Rosales</taxon>
        <taxon>Cannabaceae</taxon>
        <taxon>Parasponia</taxon>
    </lineage>
</organism>
<dbReference type="Proteomes" id="UP000237105">
    <property type="component" value="Unassembled WGS sequence"/>
</dbReference>
<comment type="caution">
    <text evidence="1">The sequence shown here is derived from an EMBL/GenBank/DDBJ whole genome shotgun (WGS) entry which is preliminary data.</text>
</comment>
<accession>A0A2P5BSY8</accession>
<dbReference type="EMBL" id="JXTB01000227">
    <property type="protein sequence ID" value="PON51870.1"/>
    <property type="molecule type" value="Genomic_DNA"/>
</dbReference>